<evidence type="ECO:0000313" key="5">
    <source>
        <dbReference type="EMBL" id="TCL38862.1"/>
    </source>
</evidence>
<dbReference type="InterPro" id="IPR015928">
    <property type="entry name" value="Aconitase/3IPM_dehydase_swvl"/>
</dbReference>
<dbReference type="InterPro" id="IPR000573">
    <property type="entry name" value="AconitaseA/IPMdHydase_ssu_swvl"/>
</dbReference>
<sequence>MINVVEGRVWKFGDDLSTDLMMPASVMHGKVPKEKMKDHCMEANRPEFASSVVPGDILVAGKNCGCGSSRPASDRLKELGLSCIIAESFSAIFFRNSVSIGLPAIEVKGIAEFLADGDKAKVDFAAGSITNITTGKTLPFAPFPEEFSNLLSCGGVINLLKKEKEQGI</sequence>
<keyword evidence="3" id="KW-0100">Branched-chain amino acid biosynthesis</keyword>
<keyword evidence="3" id="KW-0432">Leucine biosynthesis</keyword>
<dbReference type="PANTHER" id="PTHR43345">
    <property type="entry name" value="3-ISOPROPYLMALATE DEHYDRATASE SMALL SUBUNIT 2-RELATED-RELATED"/>
    <property type="match status" value="1"/>
</dbReference>
<dbReference type="RefSeq" id="WP_132077271.1">
    <property type="nucleotide sequence ID" value="NZ_SLUI01000003.1"/>
</dbReference>
<gene>
    <name evidence="3" type="primary">leuD</name>
    <name evidence="5" type="ORF">EV210_103346</name>
</gene>
<dbReference type="Pfam" id="PF00694">
    <property type="entry name" value="Aconitase_C"/>
    <property type="match status" value="1"/>
</dbReference>
<accession>A0A4R1Q491</accession>
<proteinExistence type="inferred from homology"/>
<organism evidence="5 6">
    <name type="scientific">Anaerospora hongkongensis</name>
    <dbReference type="NCBI Taxonomy" id="244830"/>
    <lineage>
        <taxon>Bacteria</taxon>
        <taxon>Bacillati</taxon>
        <taxon>Bacillota</taxon>
        <taxon>Negativicutes</taxon>
        <taxon>Selenomonadales</taxon>
        <taxon>Sporomusaceae</taxon>
        <taxon>Anaerospora</taxon>
    </lineage>
</organism>
<dbReference type="InterPro" id="IPR011827">
    <property type="entry name" value="LeuD_type2/HacB/DmdB"/>
</dbReference>
<dbReference type="Proteomes" id="UP000295063">
    <property type="component" value="Unassembled WGS sequence"/>
</dbReference>
<comment type="catalytic activity">
    <reaction evidence="3">
        <text>(2R,3S)-3-isopropylmalate = (2S)-2-isopropylmalate</text>
        <dbReference type="Rhea" id="RHEA:32287"/>
        <dbReference type="ChEBI" id="CHEBI:1178"/>
        <dbReference type="ChEBI" id="CHEBI:35121"/>
        <dbReference type="EC" id="4.2.1.33"/>
    </reaction>
</comment>
<dbReference type="HAMAP" id="MF_01032">
    <property type="entry name" value="LeuD_type2"/>
    <property type="match status" value="1"/>
</dbReference>
<evidence type="ECO:0000256" key="2">
    <source>
        <dbReference type="ARBA" id="ARBA00023239"/>
    </source>
</evidence>
<name>A0A4R1Q491_9FIRM</name>
<dbReference type="PANTHER" id="PTHR43345:SF2">
    <property type="entry name" value="3-ISOPROPYLMALATE DEHYDRATASE SMALL SUBUNIT 1"/>
    <property type="match status" value="1"/>
</dbReference>
<dbReference type="EC" id="4.2.1.33" evidence="3"/>
<comment type="function">
    <text evidence="3">Catalyzes the isomerization between 2-isopropylmalate and 3-isopropylmalate, via the formation of 2-isopropylmaleate.</text>
</comment>
<dbReference type="AlphaFoldDB" id="A0A4R1Q491"/>
<dbReference type="UniPathway" id="UPA00048">
    <property type="reaction ID" value="UER00071"/>
</dbReference>
<dbReference type="EMBL" id="SLUI01000003">
    <property type="protein sequence ID" value="TCL38862.1"/>
    <property type="molecule type" value="Genomic_DNA"/>
</dbReference>
<keyword evidence="2 3" id="KW-0456">Lyase</keyword>
<dbReference type="NCBIfam" id="TIGR02087">
    <property type="entry name" value="LEUD_arch"/>
    <property type="match status" value="1"/>
</dbReference>
<evidence type="ECO:0000313" key="6">
    <source>
        <dbReference type="Proteomes" id="UP000295063"/>
    </source>
</evidence>
<dbReference type="GO" id="GO:0003861">
    <property type="term" value="F:3-isopropylmalate dehydratase activity"/>
    <property type="evidence" value="ECO:0007669"/>
    <property type="project" value="UniProtKB-UniRule"/>
</dbReference>
<dbReference type="GO" id="GO:0009098">
    <property type="term" value="P:L-leucine biosynthetic process"/>
    <property type="evidence" value="ECO:0007669"/>
    <property type="project" value="UniProtKB-UniRule"/>
</dbReference>
<comment type="pathway">
    <text evidence="3">Amino-acid biosynthesis; L-leucine biosynthesis; L-leucine from 3-methyl-2-oxobutanoate: step 2/4.</text>
</comment>
<comment type="similarity">
    <text evidence="1 3">Belongs to the LeuD family. LeuD type 2 subfamily.</text>
</comment>
<protein>
    <recommendedName>
        <fullName evidence="3">3-isopropylmalate dehydratase small subunit</fullName>
        <ecNumber evidence="3">4.2.1.33</ecNumber>
    </recommendedName>
    <alternativeName>
        <fullName evidence="3">Alpha-IPM isomerase</fullName>
        <shortName evidence="3">IPMI</shortName>
    </alternativeName>
    <alternativeName>
        <fullName evidence="3">Isopropylmalate isomerase</fullName>
    </alternativeName>
</protein>
<comment type="subunit">
    <text evidence="3">Heterodimer of LeuC and LeuD.</text>
</comment>
<evidence type="ECO:0000256" key="3">
    <source>
        <dbReference type="HAMAP-Rule" id="MF_01032"/>
    </source>
</evidence>
<reference evidence="5 6" key="1">
    <citation type="submission" date="2019-03" db="EMBL/GenBank/DDBJ databases">
        <title>Genomic Encyclopedia of Type Strains, Phase IV (KMG-IV): sequencing the most valuable type-strain genomes for metagenomic binning, comparative biology and taxonomic classification.</title>
        <authorList>
            <person name="Goeker M."/>
        </authorList>
    </citation>
    <scope>NUCLEOTIDE SEQUENCE [LARGE SCALE GENOMIC DNA]</scope>
    <source>
        <strain evidence="5 6">DSM 15969</strain>
    </source>
</reference>
<dbReference type="Gene3D" id="3.20.19.10">
    <property type="entry name" value="Aconitase, domain 4"/>
    <property type="match status" value="1"/>
</dbReference>
<comment type="caution">
    <text evidence="5">The sequence shown here is derived from an EMBL/GenBank/DDBJ whole genome shotgun (WGS) entry which is preliminary data.</text>
</comment>
<dbReference type="OrthoDB" id="9777465at2"/>
<keyword evidence="6" id="KW-1185">Reference proteome</keyword>
<evidence type="ECO:0000259" key="4">
    <source>
        <dbReference type="Pfam" id="PF00694"/>
    </source>
</evidence>
<dbReference type="InterPro" id="IPR050075">
    <property type="entry name" value="LeuD"/>
</dbReference>
<feature type="domain" description="Aconitase A/isopropylmalate dehydratase small subunit swivel" evidence="4">
    <location>
        <begin position="54"/>
        <end position="107"/>
    </location>
</feature>
<keyword evidence="3" id="KW-0028">Amino-acid biosynthesis</keyword>
<dbReference type="SUPFAM" id="SSF52016">
    <property type="entry name" value="LeuD/IlvD-like"/>
    <property type="match status" value="1"/>
</dbReference>
<evidence type="ECO:0000256" key="1">
    <source>
        <dbReference type="ARBA" id="ARBA00009869"/>
    </source>
</evidence>